<dbReference type="OrthoDB" id="9809583at2"/>
<keyword evidence="2" id="KW-1133">Transmembrane helix</keyword>
<keyword evidence="2" id="KW-0812">Transmembrane</keyword>
<evidence type="ECO:0000256" key="1">
    <source>
        <dbReference type="ARBA" id="ARBA00006865"/>
    </source>
</evidence>
<evidence type="ECO:0000259" key="3">
    <source>
        <dbReference type="PROSITE" id="PS51762"/>
    </source>
</evidence>
<dbReference type="InterPro" id="IPR013320">
    <property type="entry name" value="ConA-like_dom_sf"/>
</dbReference>
<keyword evidence="5" id="KW-1185">Reference proteome</keyword>
<dbReference type="SUPFAM" id="SSF49899">
    <property type="entry name" value="Concanavalin A-like lectins/glucanases"/>
    <property type="match status" value="1"/>
</dbReference>
<dbReference type="RefSeq" id="WP_057953809.1">
    <property type="nucleotide sequence ID" value="NZ_CP013118.1"/>
</dbReference>
<dbReference type="Pfam" id="PF00722">
    <property type="entry name" value="Glyco_hydro_16"/>
    <property type="match status" value="1"/>
</dbReference>
<dbReference type="STRING" id="1307839.L21SP5_02819"/>
<keyword evidence="4" id="KW-0378">Hydrolase</keyword>
<feature type="transmembrane region" description="Helical" evidence="2">
    <location>
        <begin position="20"/>
        <end position="36"/>
    </location>
</feature>
<keyword evidence="2" id="KW-0472">Membrane</keyword>
<feature type="domain" description="GH16" evidence="3">
    <location>
        <begin position="115"/>
        <end position="366"/>
    </location>
</feature>
<sequence length="366" mass="41309">MTQNSKTNRISRGHNALKSGFKSVFIVFILTLIIHSCDNSLIVDFEAKTDPQKPNFVELTNKSSGAYDSANWLIRNQTINKPEKLEAYFPFKGQQEIGLIVYGKTNQDTIFKQIEITKNDPNYIDRLELVWQDDFNGEHLDKHSYTYATGDHGWGNQELQNYTNGENTTIKDGKLNIHIRKIDNKKEPGSYTSSRIHTKDKKEFQYGRYEINAKLPAGKGIWAAIWMLGSNIDSVGWPACGEMDIMEYVGFEPNTVHSTVHVPAGYAGNGDGSKIELESCEEDFHTYGMLWTPSKLIFYVDSLENVVHTYAPSPKNIENWPLNQPAFLILNVAAGGTWGGLQGVDNSIFPQTMEIDHVKVFQAAIF</sequence>
<dbReference type="GO" id="GO:0042972">
    <property type="term" value="F:licheninase activity"/>
    <property type="evidence" value="ECO:0007669"/>
    <property type="project" value="UniProtKB-EC"/>
</dbReference>
<accession>A0A0S2I2H2</accession>
<evidence type="ECO:0000256" key="2">
    <source>
        <dbReference type="SAM" id="Phobius"/>
    </source>
</evidence>
<dbReference type="InterPro" id="IPR000757">
    <property type="entry name" value="Beta-glucanase-like"/>
</dbReference>
<dbReference type="Proteomes" id="UP000064893">
    <property type="component" value="Chromosome"/>
</dbReference>
<reference evidence="4 5" key="1">
    <citation type="submission" date="2015-11" db="EMBL/GenBank/DDBJ databases">
        <title>Description and complete genome sequence of a novel strain predominating in hypersaline microbial mats and representing a new family of the Bacteriodetes phylum.</title>
        <authorList>
            <person name="Spring S."/>
            <person name="Bunk B."/>
            <person name="Sproer C."/>
            <person name="Klenk H.-P."/>
        </authorList>
    </citation>
    <scope>NUCLEOTIDE SEQUENCE [LARGE SCALE GENOMIC DNA]</scope>
    <source>
        <strain evidence="4 5">L21-Spi-D4</strain>
    </source>
</reference>
<dbReference type="GO" id="GO:0005975">
    <property type="term" value="P:carbohydrate metabolic process"/>
    <property type="evidence" value="ECO:0007669"/>
    <property type="project" value="InterPro"/>
</dbReference>
<dbReference type="EC" id="3.2.1.73" evidence="4"/>
<evidence type="ECO:0000313" key="5">
    <source>
        <dbReference type="Proteomes" id="UP000064893"/>
    </source>
</evidence>
<proteinExistence type="inferred from homology"/>
<dbReference type="CDD" id="cd08023">
    <property type="entry name" value="GH16_laminarinase_like"/>
    <property type="match status" value="1"/>
</dbReference>
<protein>
    <submittedName>
        <fullName evidence="4">Beta-glucanase</fullName>
        <ecNumber evidence="4">3.2.1.73</ecNumber>
    </submittedName>
</protein>
<organism evidence="4 5">
    <name type="scientific">Salinivirga cyanobacteriivorans</name>
    <dbReference type="NCBI Taxonomy" id="1307839"/>
    <lineage>
        <taxon>Bacteria</taxon>
        <taxon>Pseudomonadati</taxon>
        <taxon>Bacteroidota</taxon>
        <taxon>Bacteroidia</taxon>
        <taxon>Bacteroidales</taxon>
        <taxon>Salinivirgaceae</taxon>
        <taxon>Salinivirga</taxon>
    </lineage>
</organism>
<evidence type="ECO:0000313" key="4">
    <source>
        <dbReference type="EMBL" id="ALO16439.1"/>
    </source>
</evidence>
<dbReference type="InterPro" id="IPR050546">
    <property type="entry name" value="Glycosyl_Hydrlase_16"/>
</dbReference>
<dbReference type="PANTHER" id="PTHR10963">
    <property type="entry name" value="GLYCOSYL HYDROLASE-RELATED"/>
    <property type="match status" value="1"/>
</dbReference>
<name>A0A0S2I2H2_9BACT</name>
<keyword evidence="4" id="KW-0326">Glycosidase</keyword>
<dbReference type="EMBL" id="CP013118">
    <property type="protein sequence ID" value="ALO16439.1"/>
    <property type="molecule type" value="Genomic_DNA"/>
</dbReference>
<comment type="similarity">
    <text evidence="1">Belongs to the glycosyl hydrolase 16 family.</text>
</comment>
<dbReference type="PANTHER" id="PTHR10963:SF55">
    <property type="entry name" value="GLYCOSIDE HYDROLASE FAMILY 16 PROTEIN"/>
    <property type="match status" value="1"/>
</dbReference>
<dbReference type="PROSITE" id="PS51762">
    <property type="entry name" value="GH16_2"/>
    <property type="match status" value="1"/>
</dbReference>
<dbReference type="KEGG" id="blq:L21SP5_02819"/>
<dbReference type="Gene3D" id="2.60.120.200">
    <property type="match status" value="1"/>
</dbReference>
<gene>
    <name evidence="4" type="primary">bglA_2</name>
    <name evidence="4" type="ORF">L21SP5_02819</name>
</gene>
<dbReference type="AlphaFoldDB" id="A0A0S2I2H2"/>